<keyword evidence="4" id="KW-0381">Hypersensitive response</keyword>
<proteinExistence type="predicted"/>
<dbReference type="InterPro" id="IPR036388">
    <property type="entry name" value="WH-like_DNA-bd_sf"/>
</dbReference>
<dbReference type="InterPro" id="IPR041118">
    <property type="entry name" value="Rx_N"/>
</dbReference>
<evidence type="ECO:0000256" key="7">
    <source>
        <dbReference type="ARBA" id="ARBA00022821"/>
    </source>
</evidence>
<accession>A0ABY9DEZ5</accession>
<dbReference type="Pfam" id="PF23598">
    <property type="entry name" value="LRR_14"/>
    <property type="match status" value="1"/>
</dbReference>
<organism evidence="12 13">
    <name type="scientific">Vitis vinifera</name>
    <name type="common">Grape</name>
    <dbReference type="NCBI Taxonomy" id="29760"/>
    <lineage>
        <taxon>Eukaryota</taxon>
        <taxon>Viridiplantae</taxon>
        <taxon>Streptophyta</taxon>
        <taxon>Embryophyta</taxon>
        <taxon>Tracheophyta</taxon>
        <taxon>Spermatophyta</taxon>
        <taxon>Magnoliopsida</taxon>
        <taxon>eudicotyledons</taxon>
        <taxon>Gunneridae</taxon>
        <taxon>Pentapetalae</taxon>
        <taxon>rosids</taxon>
        <taxon>Vitales</taxon>
        <taxon>Vitaceae</taxon>
        <taxon>Viteae</taxon>
        <taxon>Vitis</taxon>
    </lineage>
</organism>
<evidence type="ECO:0000256" key="6">
    <source>
        <dbReference type="ARBA" id="ARBA00022741"/>
    </source>
</evidence>
<dbReference type="Gene3D" id="1.10.8.430">
    <property type="entry name" value="Helical domain of apoptotic protease-activating factors"/>
    <property type="match status" value="1"/>
</dbReference>
<feature type="domain" description="Disease resistance R13L4/SHOC-2-like LRR" evidence="11">
    <location>
        <begin position="565"/>
        <end position="925"/>
    </location>
</feature>
<dbReference type="PANTHER" id="PTHR23155:SF1152">
    <property type="entry name" value="AAA+ ATPASE DOMAIN-CONTAINING PROTEIN"/>
    <property type="match status" value="1"/>
</dbReference>
<dbReference type="InterPro" id="IPR055414">
    <property type="entry name" value="LRR_R13L4/SHOC2-like"/>
</dbReference>
<dbReference type="Gene3D" id="1.10.10.10">
    <property type="entry name" value="Winged helix-like DNA-binding domain superfamily/Winged helix DNA-binding domain"/>
    <property type="match status" value="1"/>
</dbReference>
<comment type="subcellular location">
    <subcellularLocation>
        <location evidence="2">Cytoplasm</location>
    </subcellularLocation>
</comment>
<evidence type="ECO:0000259" key="11">
    <source>
        <dbReference type="Pfam" id="PF23598"/>
    </source>
</evidence>
<protein>
    <recommendedName>
        <fullName evidence="14">Disease resistance protein</fullName>
    </recommendedName>
</protein>
<keyword evidence="6" id="KW-0547">Nucleotide-binding</keyword>
<keyword evidence="13" id="KW-1185">Reference proteome</keyword>
<gene>
    <name evidence="12" type="ORF">VitviT2T_023919</name>
</gene>
<evidence type="ECO:0000256" key="1">
    <source>
        <dbReference type="ARBA" id="ARBA00002074"/>
    </source>
</evidence>
<dbReference type="SUPFAM" id="SSF52058">
    <property type="entry name" value="L domain-like"/>
    <property type="match status" value="1"/>
</dbReference>
<evidence type="ECO:0000256" key="2">
    <source>
        <dbReference type="ARBA" id="ARBA00004496"/>
    </source>
</evidence>
<feature type="domain" description="Disease resistance protein winged helix" evidence="10">
    <location>
        <begin position="447"/>
        <end position="518"/>
    </location>
</feature>
<dbReference type="InterPro" id="IPR044974">
    <property type="entry name" value="Disease_R_plants"/>
</dbReference>
<dbReference type="PANTHER" id="PTHR23155">
    <property type="entry name" value="DISEASE RESISTANCE PROTEIN RP"/>
    <property type="match status" value="1"/>
</dbReference>
<dbReference type="CDD" id="cd14798">
    <property type="entry name" value="RX-CC_like"/>
    <property type="match status" value="1"/>
</dbReference>
<dbReference type="InterPro" id="IPR002182">
    <property type="entry name" value="NB-ARC"/>
</dbReference>
<evidence type="ECO:0000256" key="5">
    <source>
        <dbReference type="ARBA" id="ARBA00022737"/>
    </source>
</evidence>
<dbReference type="PRINTS" id="PR00364">
    <property type="entry name" value="DISEASERSIST"/>
</dbReference>
<evidence type="ECO:0000313" key="12">
    <source>
        <dbReference type="EMBL" id="WKA05990.1"/>
    </source>
</evidence>
<keyword evidence="3" id="KW-0963">Cytoplasm</keyword>
<dbReference type="Gene3D" id="3.40.50.300">
    <property type="entry name" value="P-loop containing nucleotide triphosphate hydrolases"/>
    <property type="match status" value="1"/>
</dbReference>
<evidence type="ECO:0000259" key="9">
    <source>
        <dbReference type="Pfam" id="PF18052"/>
    </source>
</evidence>
<dbReference type="SUPFAM" id="SSF52540">
    <property type="entry name" value="P-loop containing nucleoside triphosphate hydrolases"/>
    <property type="match status" value="1"/>
</dbReference>
<comment type="function">
    <text evidence="1">Confers resistance to late blight (Phytophthora infestans) races carrying the avirulence gene Avr1. Resistance proteins guard the plant against pathogens that contain an appropriate avirulence protein via an indirect interaction with this avirulence protein. That triggers a defense system including the hypersensitive response, which restricts the pathogen growth.</text>
</comment>
<dbReference type="InterPro" id="IPR038005">
    <property type="entry name" value="RX-like_CC"/>
</dbReference>
<evidence type="ECO:0000256" key="4">
    <source>
        <dbReference type="ARBA" id="ARBA00022667"/>
    </source>
</evidence>
<evidence type="ECO:0000259" key="8">
    <source>
        <dbReference type="Pfam" id="PF00931"/>
    </source>
</evidence>
<dbReference type="InterPro" id="IPR027417">
    <property type="entry name" value="P-loop_NTPase"/>
</dbReference>
<dbReference type="Pfam" id="PF00931">
    <property type="entry name" value="NB-ARC"/>
    <property type="match status" value="1"/>
</dbReference>
<dbReference type="Gene3D" id="1.20.5.4130">
    <property type="match status" value="1"/>
</dbReference>
<name>A0ABY9DEZ5_VITVI</name>
<dbReference type="InterPro" id="IPR058922">
    <property type="entry name" value="WHD_DRP"/>
</dbReference>
<dbReference type="InterPro" id="IPR042197">
    <property type="entry name" value="Apaf_helical"/>
</dbReference>
<dbReference type="Pfam" id="PF23559">
    <property type="entry name" value="WHD_DRP"/>
    <property type="match status" value="1"/>
</dbReference>
<sequence>MAESSVTFFLEKLSNLVIQEASLFGEVEGQVKLLRNELKWMRLFLKDADSNCIYDERIKLWVEQIREVAHDAEDVIDEFIFNMDHQRQKRLKNLKFLKRLPTCVGFADKLPFIHELDSRVKEINVMIEKIMVNRSKYGLEALVTPSSTSTDHGVSQQERRTPTVEETDVVEIKDGMEVVKQMLIKEDRMRPRAVMSIVGMGGLGKTTLAKKVYNHNDVKQHFHCQAWVYVSQEFKPRELLLSIISSVMSLSNEEKKEMREMGEDELGGKLRECLNDKKYLVAMDDVWSIEAWSSLRSYLPESRNGSKVLMTTRNKEIAAQANPHEVVGHTDSQALVYELRIMDGNESWELFLKKTFGARDSTPVSLSKALEELGRKIVAKCKGLPLAIVVLGGLLSTKEKTEPSWERVLASIDWHLNRGPESCFGILALSYNDLPYYLKSCFLYCGIFPEDSEIKASKLIHLWIAEGFVQRRGKEKLEDIAEDFLYELIHRSMVQVARKKANGRVMSCRIHDLLRDLAISEARDAKLFEVHENIDFTFPNSVRRLSIHQHLVKNNISQHLHNSLLRSLIFFTDPIERKDWRSIQEHVKLLSVLDLGSIEENYILPKEIGELIHLKFLCIEGFDRVTLPSSIKRLVNLQNLNLGYNDSYIPCTIWKLQELRHLNCRYGEISSQFKLNECMSGYLGVEQLTNLQTLALRAGSWLEGGGLGKLTQLRQLDLRGWLTPYLKKGFYDSIAELTTLRTLVLRDMEFYKTKTLLNRVGLKWQENIVEEKTLIPGLMSFSRHTYLYKVFLQGKVDRLPEQTEFYPPNLVKLTLSSCELKDDPMLILEKLPTLRILELVGNSYVGKNMVCSFGGFLQLESLELDSLNELEELTVEEGAMCNLRTLQILYCHKMKKLPRGLLQMKKLEKLGLRTRGEELIEEVQQTEGEEWDRIRLITSINKWD</sequence>
<evidence type="ECO:0000259" key="10">
    <source>
        <dbReference type="Pfam" id="PF23559"/>
    </source>
</evidence>
<feature type="domain" description="Disease resistance N-terminal" evidence="9">
    <location>
        <begin position="6"/>
        <end position="90"/>
    </location>
</feature>
<evidence type="ECO:0008006" key="14">
    <source>
        <dbReference type="Google" id="ProtNLM"/>
    </source>
</evidence>
<evidence type="ECO:0000256" key="3">
    <source>
        <dbReference type="ARBA" id="ARBA00022490"/>
    </source>
</evidence>
<dbReference type="InterPro" id="IPR032675">
    <property type="entry name" value="LRR_dom_sf"/>
</dbReference>
<reference evidence="12 13" key="1">
    <citation type="journal article" date="2023" name="Hortic Res">
        <title>The complete reference genome for grapevine (Vitis vinifera L.) genetics and breeding.</title>
        <authorList>
            <person name="Shi X."/>
            <person name="Cao S."/>
            <person name="Wang X."/>
            <person name="Huang S."/>
            <person name="Wang Y."/>
            <person name="Liu Z."/>
            <person name="Liu W."/>
            <person name="Leng X."/>
            <person name="Peng Y."/>
            <person name="Wang N."/>
            <person name="Wang Y."/>
            <person name="Ma Z."/>
            <person name="Xu X."/>
            <person name="Zhang F."/>
            <person name="Xue H."/>
            <person name="Zhong H."/>
            <person name="Wang Y."/>
            <person name="Zhang K."/>
            <person name="Velt A."/>
            <person name="Avia K."/>
            <person name="Holtgrawe D."/>
            <person name="Grimplet J."/>
            <person name="Matus J.T."/>
            <person name="Ware D."/>
            <person name="Wu X."/>
            <person name="Wang H."/>
            <person name="Liu C."/>
            <person name="Fang Y."/>
            <person name="Rustenholz C."/>
            <person name="Cheng Z."/>
            <person name="Xiao H."/>
            <person name="Zhou Y."/>
        </authorList>
    </citation>
    <scope>NUCLEOTIDE SEQUENCE [LARGE SCALE GENOMIC DNA]</scope>
    <source>
        <strain evidence="13">cv. Pinot noir / PN40024</strain>
        <tissue evidence="12">Leaf</tissue>
    </source>
</reference>
<dbReference type="EMBL" id="CP126662">
    <property type="protein sequence ID" value="WKA05990.1"/>
    <property type="molecule type" value="Genomic_DNA"/>
</dbReference>
<dbReference type="Proteomes" id="UP001227230">
    <property type="component" value="Chromosome 15"/>
</dbReference>
<keyword evidence="7" id="KW-0611">Plant defense</keyword>
<keyword evidence="5" id="KW-0677">Repeat</keyword>
<dbReference type="Pfam" id="PF18052">
    <property type="entry name" value="Rx_N"/>
    <property type="match status" value="1"/>
</dbReference>
<dbReference type="Gene3D" id="3.80.10.10">
    <property type="entry name" value="Ribonuclease Inhibitor"/>
    <property type="match status" value="2"/>
</dbReference>
<evidence type="ECO:0000313" key="13">
    <source>
        <dbReference type="Proteomes" id="UP001227230"/>
    </source>
</evidence>
<feature type="domain" description="NB-ARC" evidence="8">
    <location>
        <begin position="174"/>
        <end position="359"/>
    </location>
</feature>